<dbReference type="EMBL" id="LDAU01000122">
    <property type="protein sequence ID" value="KRX03996.1"/>
    <property type="molecule type" value="Genomic_DNA"/>
</dbReference>
<dbReference type="GO" id="GO:0005655">
    <property type="term" value="C:nucleolar ribonuclease P complex"/>
    <property type="evidence" value="ECO:0007669"/>
    <property type="project" value="TreeGrafter"/>
</dbReference>
<dbReference type="PANTHER" id="PTHR13031">
    <property type="entry name" value="RIBONUCLEASE P SUBUNIT P30"/>
    <property type="match status" value="1"/>
</dbReference>
<evidence type="ECO:0000313" key="6">
    <source>
        <dbReference type="Proteomes" id="UP000054937"/>
    </source>
</evidence>
<dbReference type="Proteomes" id="UP000054937">
    <property type="component" value="Unassembled WGS sequence"/>
</dbReference>
<sequence length="210" mass="25111">MKRGHVQEAIKRGLYFEMQYSPLFYQSDKKRIILQNMMKIVKATKGKNLVITSESQNFLQHRSPQDLVSLKNFKGVISLVSEKDKEYFKIKEQENQIRINNKIQKKLKMQQNDQSQHSKDELLKKFKNRQEIIKKETQQYQKQNKNQNNQNEKKRKQNQVEAEKLEKKQKKQKENEDNNTQTNVKEEIVQKQLIEINSGIDFCIDVNPEN</sequence>
<evidence type="ECO:0000313" key="5">
    <source>
        <dbReference type="EMBL" id="KRX03996.1"/>
    </source>
</evidence>
<feature type="compositionally biased region" description="Low complexity" evidence="4">
    <location>
        <begin position="138"/>
        <end position="150"/>
    </location>
</feature>
<dbReference type="SUPFAM" id="SSF89550">
    <property type="entry name" value="PHP domain-like"/>
    <property type="match status" value="1"/>
</dbReference>
<feature type="region of interest" description="Disordered" evidence="4">
    <location>
        <begin position="138"/>
        <end position="187"/>
    </location>
</feature>
<dbReference type="Gene3D" id="3.20.20.140">
    <property type="entry name" value="Metal-dependent hydrolases"/>
    <property type="match status" value="1"/>
</dbReference>
<name>A0A0V0QP91_PSEPJ</name>
<dbReference type="GO" id="GO:0008033">
    <property type="term" value="P:tRNA processing"/>
    <property type="evidence" value="ECO:0007669"/>
    <property type="project" value="UniProtKB-KW"/>
</dbReference>
<evidence type="ECO:0000256" key="2">
    <source>
        <dbReference type="ARBA" id="ARBA00007331"/>
    </source>
</evidence>
<organism evidence="5 6">
    <name type="scientific">Pseudocohnilembus persalinus</name>
    <name type="common">Ciliate</name>
    <dbReference type="NCBI Taxonomy" id="266149"/>
    <lineage>
        <taxon>Eukaryota</taxon>
        <taxon>Sar</taxon>
        <taxon>Alveolata</taxon>
        <taxon>Ciliophora</taxon>
        <taxon>Intramacronucleata</taxon>
        <taxon>Oligohymenophorea</taxon>
        <taxon>Scuticociliatia</taxon>
        <taxon>Philasterida</taxon>
        <taxon>Pseudocohnilembidae</taxon>
        <taxon>Pseudocohnilembus</taxon>
    </lineage>
</organism>
<accession>A0A0V0QP91</accession>
<dbReference type="AlphaFoldDB" id="A0A0V0QP91"/>
<dbReference type="PANTHER" id="PTHR13031:SF0">
    <property type="entry name" value="RIBONUCLEASE P PROTEIN SUBUNIT P30"/>
    <property type="match status" value="1"/>
</dbReference>
<proteinExistence type="inferred from homology"/>
<keyword evidence="6" id="KW-1185">Reference proteome</keyword>
<gene>
    <name evidence="5" type="ORF">PPERSA_12443</name>
</gene>
<dbReference type="GO" id="GO:0003723">
    <property type="term" value="F:RNA binding"/>
    <property type="evidence" value="ECO:0007669"/>
    <property type="project" value="TreeGrafter"/>
</dbReference>
<evidence type="ECO:0000256" key="1">
    <source>
        <dbReference type="ARBA" id="ARBA00004123"/>
    </source>
</evidence>
<comment type="subcellular location">
    <subcellularLocation>
        <location evidence="1">Nucleus</location>
    </subcellularLocation>
</comment>
<keyword evidence="3" id="KW-0819">tRNA processing</keyword>
<evidence type="ECO:0000256" key="4">
    <source>
        <dbReference type="SAM" id="MobiDB-lite"/>
    </source>
</evidence>
<comment type="similarity">
    <text evidence="2">Belongs to the eukaryotic/archaeal RNase P protein component 3 family.</text>
</comment>
<evidence type="ECO:0000256" key="3">
    <source>
        <dbReference type="ARBA" id="ARBA00022694"/>
    </source>
</evidence>
<comment type="caution">
    <text evidence="5">The sequence shown here is derived from an EMBL/GenBank/DDBJ whole genome shotgun (WGS) entry which is preliminary data.</text>
</comment>
<dbReference type="OrthoDB" id="428331at2759"/>
<dbReference type="InterPro" id="IPR002738">
    <property type="entry name" value="RNase_P_p30"/>
</dbReference>
<dbReference type="Pfam" id="PF01876">
    <property type="entry name" value="RNase_P_p30"/>
    <property type="match status" value="1"/>
</dbReference>
<dbReference type="InterPro" id="IPR016195">
    <property type="entry name" value="Pol/histidinol_Pase-like"/>
</dbReference>
<dbReference type="InParanoid" id="A0A0V0QP91"/>
<reference evidence="5 6" key="1">
    <citation type="journal article" date="2015" name="Sci. Rep.">
        <title>Genome of the facultative scuticociliatosis pathogen Pseudocohnilembus persalinus provides insight into its virulence through horizontal gene transfer.</title>
        <authorList>
            <person name="Xiong J."/>
            <person name="Wang G."/>
            <person name="Cheng J."/>
            <person name="Tian M."/>
            <person name="Pan X."/>
            <person name="Warren A."/>
            <person name="Jiang C."/>
            <person name="Yuan D."/>
            <person name="Miao W."/>
        </authorList>
    </citation>
    <scope>NUCLEOTIDE SEQUENCE [LARGE SCALE GENOMIC DNA]</scope>
    <source>
        <strain evidence="5">36N120E</strain>
    </source>
</reference>
<protein>
    <submittedName>
        <fullName evidence="5">Polymerase/histidinol phosphatase-like protein</fullName>
    </submittedName>
</protein>
<feature type="compositionally biased region" description="Basic and acidic residues" evidence="4">
    <location>
        <begin position="161"/>
        <end position="176"/>
    </location>
</feature>